<comment type="caution">
    <text evidence="1">The sequence shown here is derived from an EMBL/GenBank/DDBJ whole genome shotgun (WGS) entry which is preliminary data.</text>
</comment>
<gene>
    <name evidence="1" type="ORF">GWK17_14160</name>
</gene>
<dbReference type="InterPro" id="IPR029068">
    <property type="entry name" value="Glyas_Bleomycin-R_OHBP_Dase"/>
</dbReference>
<protein>
    <submittedName>
        <fullName evidence="1">VOC family protein</fullName>
    </submittedName>
</protein>
<organism evidence="1 2">
    <name type="scientific">Mesobacillus selenatarsenatis</name>
    <dbReference type="NCBI Taxonomy" id="388741"/>
    <lineage>
        <taxon>Bacteria</taxon>
        <taxon>Bacillati</taxon>
        <taxon>Bacillota</taxon>
        <taxon>Bacilli</taxon>
        <taxon>Bacillales</taxon>
        <taxon>Bacillaceae</taxon>
        <taxon>Mesobacillus</taxon>
    </lineage>
</organism>
<dbReference type="RefSeq" id="WP_167833007.1">
    <property type="nucleotide sequence ID" value="NZ_JAAVUM010000009.1"/>
</dbReference>
<dbReference type="Gene3D" id="3.10.180.10">
    <property type="entry name" value="2,3-Dihydroxybiphenyl 1,2-Dioxygenase, domain 1"/>
    <property type="match status" value="1"/>
</dbReference>
<sequence length="131" mass="15345">MVFEMTYQVRVPHFKEGLDWYRTFLNREPDFTPHEGFAEWELIPGAWLQLAEGTTASGSGPLRFGVRSIEDERIRLDRELDVQSFEIFARVEVPVKWATFSDPWGNQIGLFEYIDKTEMQERITSILGSKR</sequence>
<accession>A0A846TII4</accession>
<dbReference type="CDD" id="cd06587">
    <property type="entry name" value="VOC"/>
    <property type="match status" value="1"/>
</dbReference>
<evidence type="ECO:0000313" key="1">
    <source>
        <dbReference type="EMBL" id="NKE06599.1"/>
    </source>
</evidence>
<name>A0A846TII4_9BACI</name>
<dbReference type="Proteomes" id="UP000587942">
    <property type="component" value="Unassembled WGS sequence"/>
</dbReference>
<evidence type="ECO:0000313" key="2">
    <source>
        <dbReference type="Proteomes" id="UP000587942"/>
    </source>
</evidence>
<dbReference type="SUPFAM" id="SSF54593">
    <property type="entry name" value="Glyoxalase/Bleomycin resistance protein/Dihydroxybiphenyl dioxygenase"/>
    <property type="match status" value="1"/>
</dbReference>
<reference evidence="1 2" key="1">
    <citation type="submission" date="2020-03" db="EMBL/GenBank/DDBJ databases">
        <authorList>
            <person name="Sun Q."/>
        </authorList>
    </citation>
    <scope>NUCLEOTIDE SEQUENCE [LARGE SCALE GENOMIC DNA]</scope>
    <source>
        <strain evidence="1 2">KACC 21451</strain>
    </source>
</reference>
<proteinExistence type="predicted"/>
<dbReference type="AlphaFoldDB" id="A0A846TII4"/>
<dbReference type="EMBL" id="JAAVUM010000009">
    <property type="protein sequence ID" value="NKE06599.1"/>
    <property type="molecule type" value="Genomic_DNA"/>
</dbReference>